<dbReference type="InterPro" id="IPR027417">
    <property type="entry name" value="P-loop_NTPase"/>
</dbReference>
<dbReference type="Gene3D" id="3.40.50.300">
    <property type="entry name" value="P-loop containing nucleotide triphosphate hydrolases"/>
    <property type="match status" value="1"/>
</dbReference>
<feature type="domain" description="EngB-type G" evidence="11">
    <location>
        <begin position="24"/>
        <end position="202"/>
    </location>
</feature>
<reference evidence="12" key="1">
    <citation type="submission" date="2021-02" db="EMBL/GenBank/DDBJ databases">
        <title>Natronogracilivirga saccharolytica gen. nov. sp. nov. a new anaerobic, haloalkiliphilic carbohydrate-fermenting bacterium from soda lake and proposing of Cyclonatronumiaceae fam. nov. in the phylum Balneolaeota.</title>
        <authorList>
            <person name="Zhilina T.N."/>
            <person name="Sorokin D.Y."/>
            <person name="Zavarzina D.G."/>
            <person name="Toshchakov S.V."/>
            <person name="Kublanov I.V."/>
        </authorList>
    </citation>
    <scope>NUCLEOTIDE SEQUENCE</scope>
    <source>
        <strain evidence="12">Z-1702</strain>
    </source>
</reference>
<keyword evidence="7 10" id="KW-0342">GTP-binding</keyword>
<evidence type="ECO:0000256" key="3">
    <source>
        <dbReference type="ARBA" id="ARBA00022618"/>
    </source>
</evidence>
<keyword evidence="13" id="KW-1185">Reference proteome</keyword>
<evidence type="ECO:0000256" key="9">
    <source>
        <dbReference type="ARBA" id="ARBA00023306"/>
    </source>
</evidence>
<evidence type="ECO:0000256" key="7">
    <source>
        <dbReference type="ARBA" id="ARBA00023134"/>
    </source>
</evidence>
<dbReference type="NCBIfam" id="TIGR00231">
    <property type="entry name" value="small_GTP"/>
    <property type="match status" value="1"/>
</dbReference>
<dbReference type="AlphaFoldDB" id="A0A8J7UT18"/>
<accession>A0A8J7UT18</accession>
<evidence type="ECO:0000256" key="8">
    <source>
        <dbReference type="ARBA" id="ARBA00023210"/>
    </source>
</evidence>
<keyword evidence="6" id="KW-0460">Magnesium</keyword>
<keyword evidence="9 10" id="KW-0131">Cell cycle</keyword>
<dbReference type="NCBIfam" id="TIGR03598">
    <property type="entry name" value="GTPase_YsxC"/>
    <property type="match status" value="1"/>
</dbReference>
<comment type="function">
    <text evidence="10">Necessary for normal cell division and for the maintenance of normal septation.</text>
</comment>
<keyword evidence="3 10" id="KW-0132">Cell division</keyword>
<evidence type="ECO:0000259" key="11">
    <source>
        <dbReference type="PROSITE" id="PS51706"/>
    </source>
</evidence>
<dbReference type="GO" id="GO:0046872">
    <property type="term" value="F:metal ion binding"/>
    <property type="evidence" value="ECO:0007669"/>
    <property type="project" value="UniProtKB-KW"/>
</dbReference>
<dbReference type="Pfam" id="PF01926">
    <property type="entry name" value="MMR_HSR1"/>
    <property type="match status" value="1"/>
</dbReference>
<evidence type="ECO:0000256" key="6">
    <source>
        <dbReference type="ARBA" id="ARBA00022842"/>
    </source>
</evidence>
<dbReference type="FunFam" id="3.40.50.300:FF:000098">
    <property type="entry name" value="Probable GTP-binding protein EngB"/>
    <property type="match status" value="1"/>
</dbReference>
<proteinExistence type="inferred from homology"/>
<evidence type="ECO:0000256" key="2">
    <source>
        <dbReference type="ARBA" id="ARBA00009638"/>
    </source>
</evidence>
<dbReference type="PANTHER" id="PTHR11649:SF13">
    <property type="entry name" value="ENGB-TYPE G DOMAIN-CONTAINING PROTEIN"/>
    <property type="match status" value="1"/>
</dbReference>
<keyword evidence="5 10" id="KW-0547">Nucleotide-binding</keyword>
<keyword evidence="8 10" id="KW-0717">Septation</keyword>
<dbReference type="InterPro" id="IPR019987">
    <property type="entry name" value="GTP-bd_ribosome_bio_YsxC"/>
</dbReference>
<dbReference type="PROSITE" id="PS51706">
    <property type="entry name" value="G_ENGB"/>
    <property type="match status" value="1"/>
</dbReference>
<dbReference type="InterPro" id="IPR005225">
    <property type="entry name" value="Small_GTP-bd"/>
</dbReference>
<gene>
    <name evidence="10" type="primary">engB</name>
    <name evidence="12" type="ORF">NATSA_05720</name>
</gene>
<dbReference type="HAMAP" id="MF_00321">
    <property type="entry name" value="GTPase_EngB"/>
    <property type="match status" value="1"/>
</dbReference>
<comment type="cofactor">
    <cofactor evidence="1">
        <name>Mg(2+)</name>
        <dbReference type="ChEBI" id="CHEBI:18420"/>
    </cofactor>
</comment>
<dbReference type="RefSeq" id="WP_210511051.1">
    <property type="nucleotide sequence ID" value="NZ_JAFIDN010000003.1"/>
</dbReference>
<organism evidence="12 13">
    <name type="scientific">Natronogracilivirga saccharolytica</name>
    <dbReference type="NCBI Taxonomy" id="2812953"/>
    <lineage>
        <taxon>Bacteria</taxon>
        <taxon>Pseudomonadati</taxon>
        <taxon>Balneolota</taxon>
        <taxon>Balneolia</taxon>
        <taxon>Balneolales</taxon>
        <taxon>Cyclonatronaceae</taxon>
        <taxon>Natronogracilivirga</taxon>
    </lineage>
</organism>
<evidence type="ECO:0000256" key="1">
    <source>
        <dbReference type="ARBA" id="ARBA00001946"/>
    </source>
</evidence>
<comment type="similarity">
    <text evidence="2 10">Belongs to the TRAFAC class TrmE-Era-EngA-EngB-Septin-like GTPase superfamily. EngB GTPase family.</text>
</comment>
<sequence>MAKPVKKAEYLLSAPDLDHCPAGDKPEICFAGRSNVGKSSLINALTRRKRLAHTSNSPGKTRNLNYYVIDDSWYLVDLPGYGYAKISKKEQARWGREMKRYLLERKTLELVVVIVDIRHKPSVLDEEFMFWLAENGIPFCIILNKTDKISKTRVLQQKAAVSALLENMNIEVPVFTVSAQTPETIDDFFAFAMDFMQDAIKP</sequence>
<comment type="caution">
    <text evidence="12">The sequence shown here is derived from an EMBL/GenBank/DDBJ whole genome shotgun (WGS) entry which is preliminary data.</text>
</comment>
<evidence type="ECO:0000256" key="4">
    <source>
        <dbReference type="ARBA" id="ARBA00022723"/>
    </source>
</evidence>
<evidence type="ECO:0000256" key="10">
    <source>
        <dbReference type="HAMAP-Rule" id="MF_00321"/>
    </source>
</evidence>
<evidence type="ECO:0000313" key="13">
    <source>
        <dbReference type="Proteomes" id="UP000673975"/>
    </source>
</evidence>
<dbReference type="PANTHER" id="PTHR11649">
    <property type="entry name" value="MSS1/TRME-RELATED GTP-BINDING PROTEIN"/>
    <property type="match status" value="1"/>
</dbReference>
<dbReference type="CDD" id="cd01876">
    <property type="entry name" value="YihA_EngB"/>
    <property type="match status" value="1"/>
</dbReference>
<keyword evidence="4" id="KW-0479">Metal-binding</keyword>
<evidence type="ECO:0000256" key="5">
    <source>
        <dbReference type="ARBA" id="ARBA00022741"/>
    </source>
</evidence>
<name>A0A8J7UT18_9BACT</name>
<dbReference type="SUPFAM" id="SSF52540">
    <property type="entry name" value="P-loop containing nucleoside triphosphate hydrolases"/>
    <property type="match status" value="1"/>
</dbReference>
<dbReference type="InterPro" id="IPR006073">
    <property type="entry name" value="GTP-bd"/>
</dbReference>
<dbReference type="InterPro" id="IPR030393">
    <property type="entry name" value="G_ENGB_dom"/>
</dbReference>
<protein>
    <recommendedName>
        <fullName evidence="10">Probable GTP-binding protein EngB</fullName>
    </recommendedName>
</protein>
<dbReference type="EMBL" id="JAFIDN010000003">
    <property type="protein sequence ID" value="MBP3192156.1"/>
    <property type="molecule type" value="Genomic_DNA"/>
</dbReference>
<evidence type="ECO:0000313" key="12">
    <source>
        <dbReference type="EMBL" id="MBP3192156.1"/>
    </source>
</evidence>
<dbReference type="Proteomes" id="UP000673975">
    <property type="component" value="Unassembled WGS sequence"/>
</dbReference>
<dbReference type="GO" id="GO:0000917">
    <property type="term" value="P:division septum assembly"/>
    <property type="evidence" value="ECO:0007669"/>
    <property type="project" value="UniProtKB-KW"/>
</dbReference>
<dbReference type="GO" id="GO:0005525">
    <property type="term" value="F:GTP binding"/>
    <property type="evidence" value="ECO:0007669"/>
    <property type="project" value="UniProtKB-UniRule"/>
</dbReference>